<dbReference type="Gene3D" id="3.80.10.10">
    <property type="entry name" value="Ribonuclease Inhibitor"/>
    <property type="match status" value="2"/>
</dbReference>
<evidence type="ECO:0000256" key="2">
    <source>
        <dbReference type="ARBA" id="ARBA00022737"/>
    </source>
</evidence>
<dbReference type="SMART" id="SM00369">
    <property type="entry name" value="LRR_TYP"/>
    <property type="match status" value="4"/>
</dbReference>
<evidence type="ECO:0000256" key="1">
    <source>
        <dbReference type="ARBA" id="ARBA00022614"/>
    </source>
</evidence>
<feature type="binding site" evidence="3">
    <location>
        <position position="239"/>
    </location>
    <ligand>
        <name>ATP</name>
        <dbReference type="ChEBI" id="CHEBI:30616"/>
    </ligand>
</feature>
<dbReference type="InterPro" id="IPR001245">
    <property type="entry name" value="Ser-Thr/Tyr_kinase_cat_dom"/>
</dbReference>
<feature type="domain" description="Protein kinase" evidence="4">
    <location>
        <begin position="203"/>
        <end position="441"/>
    </location>
</feature>
<dbReference type="GO" id="GO:0005737">
    <property type="term" value="C:cytoplasm"/>
    <property type="evidence" value="ECO:0007669"/>
    <property type="project" value="TreeGrafter"/>
</dbReference>
<dbReference type="SUPFAM" id="SSF52058">
    <property type="entry name" value="L domain-like"/>
    <property type="match status" value="1"/>
</dbReference>
<gene>
    <name evidence="5" type="ORF">DKT75_15415</name>
</gene>
<dbReference type="InterPro" id="IPR050216">
    <property type="entry name" value="LRR_domain-containing"/>
</dbReference>
<dbReference type="RefSeq" id="WP_109824329.1">
    <property type="nucleotide sequence ID" value="NZ_QGKL01000039.1"/>
</dbReference>
<dbReference type="PROSITE" id="PS51450">
    <property type="entry name" value="LRR"/>
    <property type="match status" value="1"/>
</dbReference>
<evidence type="ECO:0000256" key="3">
    <source>
        <dbReference type="PROSITE-ProRule" id="PRU10141"/>
    </source>
</evidence>
<keyword evidence="2" id="KW-0677">Repeat</keyword>
<dbReference type="Pfam" id="PF00560">
    <property type="entry name" value="LRR_1"/>
    <property type="match status" value="1"/>
</dbReference>
<dbReference type="InterPro" id="IPR003591">
    <property type="entry name" value="Leu-rich_rpt_typical-subtyp"/>
</dbReference>
<dbReference type="InterPro" id="IPR032675">
    <property type="entry name" value="LRR_dom_sf"/>
</dbReference>
<organism evidence="5 6">
    <name type="scientific">Leucothrix arctica</name>
    <dbReference type="NCBI Taxonomy" id="1481894"/>
    <lineage>
        <taxon>Bacteria</taxon>
        <taxon>Pseudomonadati</taxon>
        <taxon>Pseudomonadota</taxon>
        <taxon>Gammaproteobacteria</taxon>
        <taxon>Thiotrichales</taxon>
        <taxon>Thiotrichaceae</taxon>
        <taxon>Leucothrix</taxon>
    </lineage>
</organism>
<evidence type="ECO:0000313" key="6">
    <source>
        <dbReference type="Proteomes" id="UP000245506"/>
    </source>
</evidence>
<dbReference type="EMBL" id="QGKL01000039">
    <property type="protein sequence ID" value="PWQ94680.1"/>
    <property type="molecule type" value="Genomic_DNA"/>
</dbReference>
<protein>
    <submittedName>
        <fullName evidence="5">Protein kinase</fullName>
    </submittedName>
</protein>
<keyword evidence="1" id="KW-0433">Leucine-rich repeat</keyword>
<dbReference type="InterPro" id="IPR011009">
    <property type="entry name" value="Kinase-like_dom_sf"/>
</dbReference>
<keyword evidence="5" id="KW-0418">Kinase</keyword>
<dbReference type="Pfam" id="PF07714">
    <property type="entry name" value="PK_Tyr_Ser-Thr"/>
    <property type="match status" value="1"/>
</dbReference>
<sequence>MHTIADLKAGKYDGQTHLKISENLSEFPTEIFQLAETLEVLDLFGNKLSELPADFGCLKKLKIVFLSNNDFEEVPSVLADCPELTMIGIKSNKVKTVPENSLPVNTRWLILTDNQITKLPDSMGQLTKLQKLALAGNQLTELPESMANCRALQLARLSANNLTALPDFLLQLPKLAWVAFSGNPFCKEFELEDSLPVVSMDDLETHEVLGQGASGVISRATWTKPQQGLANSDRTVALKAYKGEVTSDGYALDELSACVAAGSHQNLVEVIAKVESDKQLGLVMALINPEYTNLGEPPTLQSCTRDHFDDEFMVTVSAVVKIAKSIADVMLHLLDKGISHGDLYAHNTLVNPDADVLFSDFGAASNYASLPEAQAASLQGVEVRAFGCLLEDLLGSSCDSDECPELFEPLVLLKNRCMHPKGLSRPSFAEIKADLDAIELT</sequence>
<comment type="caution">
    <text evidence="5">The sequence shown here is derived from an EMBL/GenBank/DDBJ whole genome shotgun (WGS) entry which is preliminary data.</text>
</comment>
<keyword evidence="5" id="KW-0808">Transferase</keyword>
<dbReference type="PANTHER" id="PTHR48051:SF1">
    <property type="entry name" value="RAS SUPPRESSOR PROTEIN 1"/>
    <property type="match status" value="1"/>
</dbReference>
<dbReference type="InterPro" id="IPR001611">
    <property type="entry name" value="Leu-rich_rpt"/>
</dbReference>
<dbReference type="PROSITE" id="PS50011">
    <property type="entry name" value="PROTEIN_KINASE_DOM"/>
    <property type="match status" value="1"/>
</dbReference>
<keyword evidence="3" id="KW-0547">Nucleotide-binding</keyword>
<dbReference type="InterPro" id="IPR000719">
    <property type="entry name" value="Prot_kinase_dom"/>
</dbReference>
<evidence type="ECO:0000313" key="5">
    <source>
        <dbReference type="EMBL" id="PWQ94680.1"/>
    </source>
</evidence>
<reference evidence="5 6" key="1">
    <citation type="submission" date="2018-05" db="EMBL/GenBank/DDBJ databases">
        <title>Leucothrix arctica sp. nov., isolated from Arctic seawater.</title>
        <authorList>
            <person name="Choi A."/>
            <person name="Baek K."/>
        </authorList>
    </citation>
    <scope>NUCLEOTIDE SEQUENCE [LARGE SCALE GENOMIC DNA]</scope>
    <source>
        <strain evidence="5 6">IMCC9719</strain>
    </source>
</reference>
<dbReference type="PANTHER" id="PTHR48051">
    <property type="match status" value="1"/>
</dbReference>
<name>A0A317CEF1_9GAMM</name>
<dbReference type="Pfam" id="PF13855">
    <property type="entry name" value="LRR_8"/>
    <property type="match status" value="1"/>
</dbReference>
<evidence type="ECO:0000259" key="4">
    <source>
        <dbReference type="PROSITE" id="PS50011"/>
    </source>
</evidence>
<dbReference type="GO" id="GO:0005524">
    <property type="term" value="F:ATP binding"/>
    <property type="evidence" value="ECO:0007669"/>
    <property type="project" value="UniProtKB-UniRule"/>
</dbReference>
<keyword evidence="6" id="KW-1185">Reference proteome</keyword>
<dbReference type="PROSITE" id="PS00107">
    <property type="entry name" value="PROTEIN_KINASE_ATP"/>
    <property type="match status" value="1"/>
</dbReference>
<dbReference type="Gene3D" id="3.30.200.20">
    <property type="entry name" value="Phosphorylase Kinase, domain 1"/>
    <property type="match status" value="1"/>
</dbReference>
<dbReference type="GO" id="GO:0004672">
    <property type="term" value="F:protein kinase activity"/>
    <property type="evidence" value="ECO:0007669"/>
    <property type="project" value="InterPro"/>
</dbReference>
<dbReference type="Gene3D" id="1.10.510.10">
    <property type="entry name" value="Transferase(Phosphotransferase) domain 1"/>
    <property type="match status" value="1"/>
</dbReference>
<proteinExistence type="predicted"/>
<dbReference type="InterPro" id="IPR017441">
    <property type="entry name" value="Protein_kinase_ATP_BS"/>
</dbReference>
<dbReference type="OrthoDB" id="8532199at2"/>
<dbReference type="SMART" id="SM00364">
    <property type="entry name" value="LRR_BAC"/>
    <property type="match status" value="6"/>
</dbReference>
<dbReference type="AlphaFoldDB" id="A0A317CEF1"/>
<dbReference type="Proteomes" id="UP000245506">
    <property type="component" value="Unassembled WGS sequence"/>
</dbReference>
<dbReference type="SUPFAM" id="SSF56112">
    <property type="entry name" value="Protein kinase-like (PK-like)"/>
    <property type="match status" value="1"/>
</dbReference>
<keyword evidence="3" id="KW-0067">ATP-binding</keyword>
<accession>A0A317CEF1</accession>